<dbReference type="InterPro" id="IPR003593">
    <property type="entry name" value="AAA+_ATPase"/>
</dbReference>
<feature type="domain" description="ABC transporter" evidence="7">
    <location>
        <begin position="331"/>
        <end position="541"/>
    </location>
</feature>
<dbReference type="InterPro" id="IPR017871">
    <property type="entry name" value="ABC_transporter-like_CS"/>
</dbReference>
<evidence type="ECO:0000256" key="5">
    <source>
        <dbReference type="ARBA" id="ARBA00022840"/>
    </source>
</evidence>
<dbReference type="GO" id="GO:0005524">
    <property type="term" value="F:ATP binding"/>
    <property type="evidence" value="ECO:0007669"/>
    <property type="project" value="UniProtKB-KW"/>
</dbReference>
<dbReference type="InterPro" id="IPR050611">
    <property type="entry name" value="ABCF"/>
</dbReference>
<dbReference type="Proteomes" id="UP000494119">
    <property type="component" value="Unassembled WGS sequence"/>
</dbReference>
<dbReference type="SMART" id="SM00382">
    <property type="entry name" value="AAA"/>
    <property type="match status" value="2"/>
</dbReference>
<dbReference type="Gene3D" id="3.40.50.300">
    <property type="entry name" value="P-loop containing nucleotide triphosphate hydrolases"/>
    <property type="match status" value="2"/>
</dbReference>
<evidence type="ECO:0000256" key="1">
    <source>
        <dbReference type="ARBA" id="ARBA00022475"/>
    </source>
</evidence>
<keyword evidence="5" id="KW-0067">ATP-binding</keyword>
<reference evidence="8 9" key="1">
    <citation type="submission" date="2020-04" db="EMBL/GenBank/DDBJ databases">
        <authorList>
            <person name="De Canck E."/>
        </authorList>
    </citation>
    <scope>NUCLEOTIDE SEQUENCE [LARGE SCALE GENOMIC DNA]</scope>
    <source>
        <strain evidence="8 9">LMG 28688</strain>
    </source>
</reference>
<accession>A0A6J5GK49</accession>
<dbReference type="EMBL" id="CADIKL010000033">
    <property type="protein sequence ID" value="CAB3800994.1"/>
    <property type="molecule type" value="Genomic_DNA"/>
</dbReference>
<keyword evidence="9" id="KW-1185">Reference proteome</keyword>
<dbReference type="Pfam" id="PF00005">
    <property type="entry name" value="ABC_tran"/>
    <property type="match status" value="2"/>
</dbReference>
<keyword evidence="6" id="KW-0175">Coiled coil</keyword>
<dbReference type="RefSeq" id="WP_175197181.1">
    <property type="nucleotide sequence ID" value="NZ_CADIKL010000033.1"/>
</dbReference>
<dbReference type="FunFam" id="3.40.50.300:FF:001320">
    <property type="entry name" value="Heme ABC transporter ATP-binding protein"/>
    <property type="match status" value="1"/>
</dbReference>
<keyword evidence="2" id="KW-0997">Cell inner membrane</keyword>
<dbReference type="SUPFAM" id="SSF52540">
    <property type="entry name" value="P-loop containing nucleoside triphosphate hydrolases"/>
    <property type="match status" value="2"/>
</dbReference>
<evidence type="ECO:0000313" key="9">
    <source>
        <dbReference type="Proteomes" id="UP000494119"/>
    </source>
</evidence>
<sequence length="541" mass="58735">MTNPSLTLEGVSFVLPDGSPLFSDLNASFDAHHTGHTGLVGRNGAGKSVLARMMAGRLAPSAGRCTRAGEVFYLAQQVQIDDARASVATLAGVQNALSALTRIEAGDGAPEDFDTLGERWDLRQRLQAELERCGLGHLDPQAPAHALSGGEAMRVALAGAALSRADWLILDEPSNHLDRPNREALMRQLQCWPKGLVVVSHDRRLLDSMARIVELSASGLRSYGGGYALYVERRAQEEAGALALLERRKLERRRAALELREQRERAERREAQGRRHGREANQAKILLDRQKARSESTAGKLRVQHAAAREQRDLNVREAAMAVADDARIVMRSTPVTGMARRWIVELDDIVLPHAPAATRAIRLALHGQQRVAVTGANGSGKSTLLKVLAGQLAPLAGSRSVRVASAWLDQRLASLAPQRTVIEQMREANRTAGEDALRTRLAQLGLNASKLAVPCGLLSGGERLKAALACAIHADPPAQLLLLDEPGNHLDLPSLQALEAMLRDYRGALMVVSHDEALLERLELTDRLEATPEGWKMTPL</sequence>
<protein>
    <submittedName>
        <fullName evidence="8">Nucleotide-binding protein ExpZ</fullName>
    </submittedName>
</protein>
<dbReference type="AlphaFoldDB" id="A0A6J5GK49"/>
<dbReference type="InterPro" id="IPR027417">
    <property type="entry name" value="P-loop_NTPase"/>
</dbReference>
<keyword evidence="4" id="KW-0547">Nucleotide-binding</keyword>
<evidence type="ECO:0000313" key="8">
    <source>
        <dbReference type="EMBL" id="CAB3800994.1"/>
    </source>
</evidence>
<feature type="coiled-coil region" evidence="6">
    <location>
        <begin position="245"/>
        <end position="274"/>
    </location>
</feature>
<name>A0A6J5GK49_9BURK</name>
<evidence type="ECO:0000256" key="4">
    <source>
        <dbReference type="ARBA" id="ARBA00022741"/>
    </source>
</evidence>
<feature type="domain" description="ABC transporter" evidence="7">
    <location>
        <begin position="6"/>
        <end position="242"/>
    </location>
</feature>
<keyword evidence="3" id="KW-0677">Repeat</keyword>
<dbReference type="PROSITE" id="PS00211">
    <property type="entry name" value="ABC_TRANSPORTER_1"/>
    <property type="match status" value="1"/>
</dbReference>
<dbReference type="InterPro" id="IPR003439">
    <property type="entry name" value="ABC_transporter-like_ATP-bd"/>
</dbReference>
<dbReference type="PANTHER" id="PTHR19211:SF6">
    <property type="entry name" value="BLL7188 PROTEIN"/>
    <property type="match status" value="1"/>
</dbReference>
<dbReference type="GO" id="GO:0016887">
    <property type="term" value="F:ATP hydrolysis activity"/>
    <property type="evidence" value="ECO:0007669"/>
    <property type="project" value="InterPro"/>
</dbReference>
<dbReference type="PROSITE" id="PS50893">
    <property type="entry name" value="ABC_TRANSPORTER_2"/>
    <property type="match status" value="2"/>
</dbReference>
<gene>
    <name evidence="8" type="primary">expZ</name>
    <name evidence="8" type="ORF">LMG28688_05290</name>
</gene>
<organism evidence="8 9">
    <name type="scientific">Paraburkholderia caffeinitolerans</name>
    <dbReference type="NCBI Taxonomy" id="1723730"/>
    <lineage>
        <taxon>Bacteria</taxon>
        <taxon>Pseudomonadati</taxon>
        <taxon>Pseudomonadota</taxon>
        <taxon>Betaproteobacteria</taxon>
        <taxon>Burkholderiales</taxon>
        <taxon>Burkholderiaceae</taxon>
        <taxon>Paraburkholderia</taxon>
    </lineage>
</organism>
<keyword evidence="1" id="KW-1003">Cell membrane</keyword>
<dbReference type="PANTHER" id="PTHR19211">
    <property type="entry name" value="ATP-BINDING TRANSPORT PROTEIN-RELATED"/>
    <property type="match status" value="1"/>
</dbReference>
<evidence type="ECO:0000256" key="3">
    <source>
        <dbReference type="ARBA" id="ARBA00022737"/>
    </source>
</evidence>
<evidence type="ECO:0000256" key="6">
    <source>
        <dbReference type="SAM" id="Coils"/>
    </source>
</evidence>
<evidence type="ECO:0000256" key="2">
    <source>
        <dbReference type="ARBA" id="ARBA00022519"/>
    </source>
</evidence>
<keyword evidence="2" id="KW-0472">Membrane</keyword>
<evidence type="ECO:0000259" key="7">
    <source>
        <dbReference type="PROSITE" id="PS50893"/>
    </source>
</evidence>
<proteinExistence type="predicted"/>